<dbReference type="EMBL" id="JARVII010000002">
    <property type="protein sequence ID" value="MDG9698380.1"/>
    <property type="molecule type" value="Genomic_DNA"/>
</dbReference>
<reference evidence="2 3" key="1">
    <citation type="submission" date="2023-04" db="EMBL/GenBank/DDBJ databases">
        <title>Ottowia paracancer sp. nov., isolated from human stomach.</title>
        <authorList>
            <person name="Song Y."/>
        </authorList>
    </citation>
    <scope>NUCLEOTIDE SEQUENCE [LARGE SCALE GENOMIC DNA]</scope>
    <source>
        <strain evidence="2 3">10c7w1</strain>
    </source>
</reference>
<evidence type="ECO:0000256" key="1">
    <source>
        <dbReference type="SAM" id="Phobius"/>
    </source>
</evidence>
<evidence type="ECO:0000313" key="3">
    <source>
        <dbReference type="Proteomes" id="UP001237156"/>
    </source>
</evidence>
<keyword evidence="1" id="KW-0812">Transmembrane</keyword>
<gene>
    <name evidence="2" type="ORF">QB898_01365</name>
</gene>
<feature type="transmembrane region" description="Helical" evidence="1">
    <location>
        <begin position="230"/>
        <end position="258"/>
    </location>
</feature>
<accession>A0AAW6RLW8</accession>
<feature type="transmembrane region" description="Helical" evidence="1">
    <location>
        <begin position="192"/>
        <end position="210"/>
    </location>
</feature>
<feature type="transmembrane region" description="Helical" evidence="1">
    <location>
        <begin position="48"/>
        <end position="73"/>
    </location>
</feature>
<protein>
    <submittedName>
        <fullName evidence="2">Uncharacterized protein</fullName>
    </submittedName>
</protein>
<feature type="transmembrane region" description="Helical" evidence="1">
    <location>
        <begin position="150"/>
        <end position="172"/>
    </location>
</feature>
<dbReference type="Proteomes" id="UP001237156">
    <property type="component" value="Unassembled WGS sequence"/>
</dbReference>
<keyword evidence="1" id="KW-1133">Transmembrane helix</keyword>
<organism evidence="2 3">
    <name type="scientific">Ottowia cancrivicina</name>
    <dbReference type="NCBI Taxonomy" id="3040346"/>
    <lineage>
        <taxon>Bacteria</taxon>
        <taxon>Pseudomonadati</taxon>
        <taxon>Pseudomonadota</taxon>
        <taxon>Betaproteobacteria</taxon>
        <taxon>Burkholderiales</taxon>
        <taxon>Comamonadaceae</taxon>
        <taxon>Ottowia</taxon>
    </lineage>
</organism>
<feature type="transmembrane region" description="Helical" evidence="1">
    <location>
        <begin position="123"/>
        <end position="144"/>
    </location>
</feature>
<dbReference type="AlphaFoldDB" id="A0AAW6RLW8"/>
<evidence type="ECO:0000313" key="2">
    <source>
        <dbReference type="EMBL" id="MDG9698380.1"/>
    </source>
</evidence>
<keyword evidence="3" id="KW-1185">Reference proteome</keyword>
<name>A0AAW6RLW8_9BURK</name>
<proteinExistence type="predicted"/>
<keyword evidence="1" id="KW-0472">Membrane</keyword>
<feature type="transmembrane region" description="Helical" evidence="1">
    <location>
        <begin position="93"/>
        <end position="111"/>
    </location>
</feature>
<sequence>MIKKSVFQASFEESLNLENDEFRKLQDAQHLKTAKHFDKGSSSLRFKLYSFILAAVFVIGLNFAVFVISVMLHNDAEELRVPIYEKSFLTAEVFLIGLFLWLLLVLAGKAIKRNYILPYRYHFHIFTAMIWFLLELDLLFTDFLLPALSFFWVGAIYAFMIFLAAWMLVVKLKYLRRLLYHEAATPALQDKVAGLMAVYGMGILGVGIMIKLMLGSSSLELSASIQAFGFLLAWLIINAGSIAAVIFVGFPYFLLAYYKFRYPEKYRKQEGKSLEDWYGRRFLRQHKELLENG</sequence>
<dbReference type="RefSeq" id="WP_279523502.1">
    <property type="nucleotide sequence ID" value="NZ_JARVII010000002.1"/>
</dbReference>
<comment type="caution">
    <text evidence="2">The sequence shown here is derived from an EMBL/GenBank/DDBJ whole genome shotgun (WGS) entry which is preliminary data.</text>
</comment>